<evidence type="ECO:0000256" key="1">
    <source>
        <dbReference type="ARBA" id="ARBA00001966"/>
    </source>
</evidence>
<dbReference type="InterPro" id="IPR051198">
    <property type="entry name" value="BchE-like"/>
</dbReference>
<evidence type="ECO:0000256" key="3">
    <source>
        <dbReference type="ARBA" id="ARBA00022723"/>
    </source>
</evidence>
<dbReference type="InterPro" id="IPR058240">
    <property type="entry name" value="rSAM_sf"/>
</dbReference>
<dbReference type="PANTHER" id="PTHR43409:SF4">
    <property type="entry name" value="RADICAL SAM SUPERFAMILY PROTEIN"/>
    <property type="match status" value="1"/>
</dbReference>
<comment type="cofactor">
    <cofactor evidence="1">
        <name>[4Fe-4S] cluster</name>
        <dbReference type="ChEBI" id="CHEBI:49883"/>
    </cofactor>
</comment>
<dbReference type="AlphaFoldDB" id="A0A1M5MS89"/>
<evidence type="ECO:0000313" key="7">
    <source>
        <dbReference type="EMBL" id="SHG80075.1"/>
    </source>
</evidence>
<dbReference type="GO" id="GO:0003824">
    <property type="term" value="F:catalytic activity"/>
    <property type="evidence" value="ECO:0007669"/>
    <property type="project" value="InterPro"/>
</dbReference>
<protein>
    <submittedName>
        <fullName evidence="7">Radical SAM superfamily protein</fullName>
    </submittedName>
</protein>
<dbReference type="PANTHER" id="PTHR43409">
    <property type="entry name" value="ANAEROBIC MAGNESIUM-PROTOPORPHYRIN IX MONOMETHYL ESTER CYCLASE-RELATED"/>
    <property type="match status" value="1"/>
</dbReference>
<feature type="domain" description="Radical SAM core" evidence="6">
    <location>
        <begin position="9"/>
        <end position="239"/>
    </location>
</feature>
<dbReference type="EMBL" id="FQWY01000013">
    <property type="protein sequence ID" value="SHG80075.1"/>
    <property type="molecule type" value="Genomic_DNA"/>
</dbReference>
<keyword evidence="8" id="KW-1185">Reference proteome</keyword>
<dbReference type="Pfam" id="PF04055">
    <property type="entry name" value="Radical_SAM"/>
    <property type="match status" value="1"/>
</dbReference>
<dbReference type="InterPro" id="IPR006638">
    <property type="entry name" value="Elp3/MiaA/NifB-like_rSAM"/>
</dbReference>
<dbReference type="SFLD" id="SFLDG01082">
    <property type="entry name" value="B12-binding_domain_containing"/>
    <property type="match status" value="1"/>
</dbReference>
<dbReference type="InterPro" id="IPR007197">
    <property type="entry name" value="rSAM"/>
</dbReference>
<dbReference type="SFLD" id="SFLDS00029">
    <property type="entry name" value="Radical_SAM"/>
    <property type="match status" value="1"/>
</dbReference>
<evidence type="ECO:0000313" key="8">
    <source>
        <dbReference type="Proteomes" id="UP000242329"/>
    </source>
</evidence>
<evidence type="ECO:0000259" key="6">
    <source>
        <dbReference type="PROSITE" id="PS51918"/>
    </source>
</evidence>
<evidence type="ECO:0000256" key="4">
    <source>
        <dbReference type="ARBA" id="ARBA00023004"/>
    </source>
</evidence>
<dbReference type="SUPFAM" id="SSF102114">
    <property type="entry name" value="Radical SAM enzymes"/>
    <property type="match status" value="1"/>
</dbReference>
<keyword evidence="5" id="KW-0411">Iron-sulfur</keyword>
<keyword evidence="3" id="KW-0479">Metal-binding</keyword>
<accession>A0A1M5MS89</accession>
<keyword evidence="4" id="KW-0408">Iron</keyword>
<dbReference type="PROSITE" id="PS51918">
    <property type="entry name" value="RADICAL_SAM"/>
    <property type="match status" value="1"/>
</dbReference>
<dbReference type="Gene3D" id="3.20.20.70">
    <property type="entry name" value="Aldolase class I"/>
    <property type="match status" value="1"/>
</dbReference>
<organism evidence="7 8">
    <name type="scientific">Thermosyntropha lipolytica DSM 11003</name>
    <dbReference type="NCBI Taxonomy" id="1123382"/>
    <lineage>
        <taxon>Bacteria</taxon>
        <taxon>Bacillati</taxon>
        <taxon>Bacillota</taxon>
        <taxon>Clostridia</taxon>
        <taxon>Eubacteriales</taxon>
        <taxon>Syntrophomonadaceae</taxon>
        <taxon>Thermosyntropha</taxon>
    </lineage>
</organism>
<dbReference type="Proteomes" id="UP000242329">
    <property type="component" value="Unassembled WGS sequence"/>
</dbReference>
<dbReference type="CDD" id="cd01335">
    <property type="entry name" value="Radical_SAM"/>
    <property type="match status" value="1"/>
</dbReference>
<dbReference type="InterPro" id="IPR013785">
    <property type="entry name" value="Aldolase_TIM"/>
</dbReference>
<dbReference type="GO" id="GO:0051536">
    <property type="term" value="F:iron-sulfur cluster binding"/>
    <property type="evidence" value="ECO:0007669"/>
    <property type="project" value="UniProtKB-KW"/>
</dbReference>
<gene>
    <name evidence="7" type="ORF">SAMN02745221_00994</name>
</gene>
<dbReference type="SFLD" id="SFLDG01095">
    <property type="entry name" value="Uncharacterised_Radical_SAM_Su"/>
    <property type="match status" value="1"/>
</dbReference>
<dbReference type="PROSITE" id="PS51257">
    <property type="entry name" value="PROKAR_LIPOPROTEIN"/>
    <property type="match status" value="1"/>
</dbReference>
<sequence length="291" mass="33185">MRYEGTIYRPPSEANSLLIQATIGCPHNKCTFCAMYKNTKFRIRPVEEIKEDLLAARHYYGDIVESIFFPDGNTIIMKTDQLVEIFSYAHELFPRLKRITVYGSARFVDKKSEQDLLRLKEAGLTRVHTGMESGDDTVLANICKGTSSEQIIRAGLKLKAAGIEVSEYYLVGIGGKELSTSHAVNSARTLNAFSPEFIRLRTYVPVPFTPLYEDYKKGIFKLLSPHEALKEVRLLISHLECEGSIVLSDHVSNYWNIQGKLPQDKEKMLHQIDEALKIDEKYFRPPHISRL</sequence>
<dbReference type="GO" id="GO:0046872">
    <property type="term" value="F:metal ion binding"/>
    <property type="evidence" value="ECO:0007669"/>
    <property type="project" value="UniProtKB-KW"/>
</dbReference>
<dbReference type="OrthoDB" id="9777636at2"/>
<reference evidence="8" key="1">
    <citation type="submission" date="2016-11" db="EMBL/GenBank/DDBJ databases">
        <authorList>
            <person name="Varghese N."/>
            <person name="Submissions S."/>
        </authorList>
    </citation>
    <scope>NUCLEOTIDE SEQUENCE [LARGE SCALE GENOMIC DNA]</scope>
    <source>
        <strain evidence="8">DSM 11003</strain>
    </source>
</reference>
<proteinExistence type="predicted"/>
<dbReference type="RefSeq" id="WP_073090907.1">
    <property type="nucleotide sequence ID" value="NZ_FQWY01000013.1"/>
</dbReference>
<keyword evidence="2" id="KW-0949">S-adenosyl-L-methionine</keyword>
<evidence type="ECO:0000256" key="2">
    <source>
        <dbReference type="ARBA" id="ARBA00022691"/>
    </source>
</evidence>
<dbReference type="SMART" id="SM00729">
    <property type="entry name" value="Elp3"/>
    <property type="match status" value="1"/>
</dbReference>
<name>A0A1M5MS89_9FIRM</name>
<evidence type="ECO:0000256" key="5">
    <source>
        <dbReference type="ARBA" id="ARBA00023014"/>
    </source>
</evidence>